<gene>
    <name evidence="14" type="ORF">THRCLA_00810</name>
</gene>
<evidence type="ECO:0000313" key="15">
    <source>
        <dbReference type="Proteomes" id="UP000243217"/>
    </source>
</evidence>
<dbReference type="InterPro" id="IPR007330">
    <property type="entry name" value="MIT_dom"/>
</dbReference>
<organism evidence="14 15">
    <name type="scientific">Thraustotheca clavata</name>
    <dbReference type="NCBI Taxonomy" id="74557"/>
    <lineage>
        <taxon>Eukaryota</taxon>
        <taxon>Sar</taxon>
        <taxon>Stramenopiles</taxon>
        <taxon>Oomycota</taxon>
        <taxon>Saprolegniomycetes</taxon>
        <taxon>Saprolegniales</taxon>
        <taxon>Achlyaceae</taxon>
        <taxon>Thraustotheca</taxon>
    </lineage>
</organism>
<sequence length="627" mass="69330">MSSNVDWFADASPHHYDPISTNAMLNDIDWFTETNPLYHDPLNFITTQEWHEIDITLSDYIRDVFPESLQHQTSLLPPPPPQHKRNRKSPKKCSAPDCTNTVRSRGYCKTHGGGKRCQAPGCTTCSVGGSFCIKHGGGKKCQHPNCTNVVQSRGMCKAHGGGARCTIPGCTKSSQGKGLCISHGGGKRCSYLVTHDKRMLHVIHPSVGRSGELDRSMHLFRFGRESVNKEATLSPLRSLAVRAVTADERHEYAKALDLYTQLIELMLQELKGINDPTQLKELKMKIDGYMTRAEQIKSLHVASFKEQTKKPSPIVMKNDPLAHMILDEVLDQSPGVHWSNIAGLELAKEILQEAIVLPTLRPDLFTGLCSPPKGALLFGPPGTGKTMLAKAIATESKATFFSLDILSKIRTLTCNCSITASTLTSKWMGEGEKLVRALFAMARELQPAVIFMDEIDAVLSSRSSSNEHEASRRLKNEFLVQMDGMASSSEDRILVLGATNLPFELDEALIRRLEKRIYIPLPDSAARAALIKHLLAPHRTSFSSRDLDYIVSKTKGYSGSDIKQLCKEAAMGPIRSVGARIEHINPEELRSIEAQDFINALRRVRPSVSEASLELFEAWNDAHGASI</sequence>
<dbReference type="Pfam" id="PF17862">
    <property type="entry name" value="AAA_lid_3"/>
    <property type="match status" value="1"/>
</dbReference>
<evidence type="ECO:0000256" key="7">
    <source>
        <dbReference type="ARBA" id="ARBA00023235"/>
    </source>
</evidence>
<dbReference type="EMBL" id="JNBS01000266">
    <property type="protein sequence ID" value="OQS07196.1"/>
    <property type="molecule type" value="Genomic_DNA"/>
</dbReference>
<dbReference type="Pfam" id="PF00004">
    <property type="entry name" value="AAA"/>
    <property type="match status" value="1"/>
</dbReference>
<evidence type="ECO:0000256" key="8">
    <source>
        <dbReference type="ARBA" id="ARBA00036378"/>
    </source>
</evidence>
<proteinExistence type="inferred from homology"/>
<feature type="compositionally biased region" description="Basic residues" evidence="11">
    <location>
        <begin position="82"/>
        <end position="91"/>
    </location>
</feature>
<evidence type="ECO:0000256" key="3">
    <source>
        <dbReference type="ARBA" id="ARBA00022741"/>
    </source>
</evidence>
<keyword evidence="3 10" id="KW-0547">Nucleotide-binding</keyword>
<dbReference type="PROSITE" id="PS00674">
    <property type="entry name" value="AAA"/>
    <property type="match status" value="1"/>
</dbReference>
<dbReference type="AlphaFoldDB" id="A0A1W0AA78"/>
<name>A0A1W0AA78_9STRA</name>
<dbReference type="GO" id="GO:0008568">
    <property type="term" value="F:microtubule severing ATPase activity"/>
    <property type="evidence" value="ECO:0007669"/>
    <property type="project" value="UniProtKB-EC"/>
</dbReference>
<comment type="subcellular location">
    <subcellularLocation>
        <location evidence="1">Membrane</location>
    </subcellularLocation>
</comment>
<evidence type="ECO:0000256" key="1">
    <source>
        <dbReference type="ARBA" id="ARBA00004370"/>
    </source>
</evidence>
<evidence type="ECO:0000256" key="2">
    <source>
        <dbReference type="ARBA" id="ARBA00022701"/>
    </source>
</evidence>
<dbReference type="Gene3D" id="3.40.50.300">
    <property type="entry name" value="P-loop containing nucleotide triphosphate hydrolases"/>
    <property type="match status" value="1"/>
</dbReference>
<dbReference type="EC" id="5.6.1.1" evidence="9"/>
<keyword evidence="7" id="KW-0413">Isomerase</keyword>
<dbReference type="InterPro" id="IPR003960">
    <property type="entry name" value="ATPase_AAA_CS"/>
</dbReference>
<dbReference type="InterPro" id="IPR056866">
    <property type="entry name" value="Znf_WRKY19"/>
</dbReference>
<evidence type="ECO:0000256" key="10">
    <source>
        <dbReference type="RuleBase" id="RU003651"/>
    </source>
</evidence>
<dbReference type="Gene3D" id="1.20.58.80">
    <property type="entry name" value="Phosphotransferase system, lactose/cellobiose-type IIA subunit"/>
    <property type="match status" value="1"/>
</dbReference>
<dbReference type="GO" id="GO:0016020">
    <property type="term" value="C:membrane"/>
    <property type="evidence" value="ECO:0007669"/>
    <property type="project" value="UniProtKB-SubCell"/>
</dbReference>
<keyword evidence="5" id="KW-0175">Coiled coil</keyword>
<dbReference type="SUPFAM" id="SSF116846">
    <property type="entry name" value="MIT domain"/>
    <property type="match status" value="1"/>
</dbReference>
<keyword evidence="6" id="KW-0472">Membrane</keyword>
<protein>
    <recommendedName>
        <fullName evidence="9">microtubule-severing ATPase</fullName>
        <ecNumber evidence="9">5.6.1.1</ecNumber>
    </recommendedName>
</protein>
<dbReference type="GO" id="GO:0005874">
    <property type="term" value="C:microtubule"/>
    <property type="evidence" value="ECO:0007669"/>
    <property type="project" value="UniProtKB-KW"/>
</dbReference>
<accession>A0A1W0AA78</accession>
<dbReference type="InterPro" id="IPR003959">
    <property type="entry name" value="ATPase_AAA_core"/>
</dbReference>
<reference evidence="14 15" key="1">
    <citation type="journal article" date="2014" name="Genome Biol. Evol.">
        <title>The secreted proteins of Achlya hypogyna and Thraustotheca clavata identify the ancestral oomycete secretome and reveal gene acquisitions by horizontal gene transfer.</title>
        <authorList>
            <person name="Misner I."/>
            <person name="Blouin N."/>
            <person name="Leonard G."/>
            <person name="Richards T.A."/>
            <person name="Lane C.E."/>
        </authorList>
    </citation>
    <scope>NUCLEOTIDE SEQUENCE [LARGE SCALE GENOMIC DNA]</scope>
    <source>
        <strain evidence="14 15">ATCC 34112</strain>
    </source>
</reference>
<dbReference type="Pfam" id="PF04212">
    <property type="entry name" value="MIT"/>
    <property type="match status" value="1"/>
</dbReference>
<evidence type="ECO:0000256" key="9">
    <source>
        <dbReference type="ARBA" id="ARBA00038871"/>
    </source>
</evidence>
<dbReference type="FunFam" id="3.40.50.300:FF:001025">
    <property type="entry name" value="ATPase family, AAA domain-containing 2B"/>
    <property type="match status" value="1"/>
</dbReference>
<dbReference type="Pfam" id="PF09336">
    <property type="entry name" value="Vps4_C"/>
    <property type="match status" value="1"/>
</dbReference>
<dbReference type="PANTHER" id="PTHR23074:SF86">
    <property type="entry name" value="SPASTIN"/>
    <property type="match status" value="1"/>
</dbReference>
<evidence type="ECO:0000313" key="14">
    <source>
        <dbReference type="EMBL" id="OQS07196.1"/>
    </source>
</evidence>
<keyword evidence="4 10" id="KW-0067">ATP-binding</keyword>
<evidence type="ECO:0000256" key="5">
    <source>
        <dbReference type="ARBA" id="ARBA00023054"/>
    </source>
</evidence>
<dbReference type="InterPro" id="IPR041569">
    <property type="entry name" value="AAA_lid_3"/>
</dbReference>
<evidence type="ECO:0000256" key="4">
    <source>
        <dbReference type="ARBA" id="ARBA00022840"/>
    </source>
</evidence>
<feature type="region of interest" description="Disordered" evidence="11">
    <location>
        <begin position="71"/>
        <end position="97"/>
    </location>
</feature>
<dbReference type="FunFam" id="1.10.8.60:FF:000022">
    <property type="entry name" value="Fidgetin like 1"/>
    <property type="match status" value="1"/>
</dbReference>
<comment type="similarity">
    <text evidence="10">Belongs to the AAA ATPase family.</text>
</comment>
<evidence type="ECO:0000256" key="6">
    <source>
        <dbReference type="ARBA" id="ARBA00023136"/>
    </source>
</evidence>
<dbReference type="InterPro" id="IPR050304">
    <property type="entry name" value="MT-severing_AAA_ATPase"/>
</dbReference>
<keyword evidence="2" id="KW-0493">Microtubule</keyword>
<keyword evidence="15" id="KW-1185">Reference proteome</keyword>
<dbReference type="STRING" id="74557.A0A1W0AA78"/>
<evidence type="ECO:0000256" key="11">
    <source>
        <dbReference type="SAM" id="MobiDB-lite"/>
    </source>
</evidence>
<dbReference type="Proteomes" id="UP000243217">
    <property type="component" value="Unassembled WGS sequence"/>
</dbReference>
<dbReference type="SUPFAM" id="SSF52540">
    <property type="entry name" value="P-loop containing nucleoside triphosphate hydrolases"/>
    <property type="match status" value="1"/>
</dbReference>
<dbReference type="CDD" id="cd19509">
    <property type="entry name" value="RecA-like_VPS4-like"/>
    <property type="match status" value="1"/>
</dbReference>
<dbReference type="InterPro" id="IPR015415">
    <property type="entry name" value="Spast_Vps4_C"/>
</dbReference>
<feature type="domain" description="AAA+ ATPase" evidence="12">
    <location>
        <begin position="371"/>
        <end position="523"/>
    </location>
</feature>
<dbReference type="Gene3D" id="1.10.8.60">
    <property type="match status" value="1"/>
</dbReference>
<comment type="caution">
    <text evidence="14">The sequence shown here is derived from an EMBL/GenBank/DDBJ whole genome shotgun (WGS) entry which is preliminary data.</text>
</comment>
<evidence type="ECO:0000259" key="13">
    <source>
        <dbReference type="SMART" id="SM00745"/>
    </source>
</evidence>
<comment type="catalytic activity">
    <reaction evidence="8">
        <text>n ATP + n H2O + a microtubule = n ADP + n phosphate + (n+1) alpha/beta tubulin heterodimers.</text>
        <dbReference type="EC" id="5.6.1.1"/>
    </reaction>
</comment>
<dbReference type="SMART" id="SM00382">
    <property type="entry name" value="AAA"/>
    <property type="match status" value="1"/>
</dbReference>
<dbReference type="OrthoDB" id="29072at2759"/>
<dbReference type="GO" id="GO:0005524">
    <property type="term" value="F:ATP binding"/>
    <property type="evidence" value="ECO:0007669"/>
    <property type="project" value="UniProtKB-KW"/>
</dbReference>
<dbReference type="InterPro" id="IPR036181">
    <property type="entry name" value="MIT_dom_sf"/>
</dbReference>
<dbReference type="Pfam" id="PF24906">
    <property type="entry name" value="Zf_WRKY19"/>
    <property type="match status" value="4"/>
</dbReference>
<dbReference type="SMART" id="SM00745">
    <property type="entry name" value="MIT"/>
    <property type="match status" value="1"/>
</dbReference>
<evidence type="ECO:0000259" key="12">
    <source>
        <dbReference type="SMART" id="SM00382"/>
    </source>
</evidence>
<feature type="domain" description="MIT" evidence="13">
    <location>
        <begin position="229"/>
        <end position="308"/>
    </location>
</feature>
<dbReference type="PANTHER" id="PTHR23074">
    <property type="entry name" value="AAA DOMAIN-CONTAINING"/>
    <property type="match status" value="1"/>
</dbReference>
<dbReference type="GO" id="GO:0016887">
    <property type="term" value="F:ATP hydrolysis activity"/>
    <property type="evidence" value="ECO:0007669"/>
    <property type="project" value="InterPro"/>
</dbReference>
<dbReference type="InterPro" id="IPR003593">
    <property type="entry name" value="AAA+_ATPase"/>
</dbReference>
<dbReference type="InterPro" id="IPR027417">
    <property type="entry name" value="P-loop_NTPase"/>
</dbReference>